<evidence type="ECO:0000313" key="2">
    <source>
        <dbReference type="Proteomes" id="UP000182836"/>
    </source>
</evidence>
<protein>
    <submittedName>
        <fullName evidence="1">Uncharacterized protein</fullName>
    </submittedName>
</protein>
<name>A0A1G9B7W7_ANEMI</name>
<sequence length="46" mass="5371">MVNCSVILGEISYQGKTYTAIREIHHDGVWKLVFVKDNERILMLIH</sequence>
<accession>A0A1G9B7W7</accession>
<evidence type="ECO:0000313" key="1">
    <source>
        <dbReference type="EMBL" id="SDK35573.1"/>
    </source>
</evidence>
<dbReference type="AlphaFoldDB" id="A0A1G9B7W7"/>
<proteinExistence type="predicted"/>
<gene>
    <name evidence="1" type="ORF">SAMN04487909_15044</name>
</gene>
<reference evidence="1 2" key="1">
    <citation type="submission" date="2016-10" db="EMBL/GenBank/DDBJ databases">
        <authorList>
            <person name="de Groot N.N."/>
        </authorList>
    </citation>
    <scope>NUCLEOTIDE SEQUENCE [LARGE SCALE GENOMIC DNA]</scope>
    <source>
        <strain evidence="1 2">DSM 2895</strain>
    </source>
</reference>
<dbReference type="Proteomes" id="UP000182836">
    <property type="component" value="Unassembled WGS sequence"/>
</dbReference>
<organism evidence="1 2">
    <name type="scientific">Aneurinibacillus migulanus</name>
    <name type="common">Bacillus migulanus</name>
    <dbReference type="NCBI Taxonomy" id="47500"/>
    <lineage>
        <taxon>Bacteria</taxon>
        <taxon>Bacillati</taxon>
        <taxon>Bacillota</taxon>
        <taxon>Bacilli</taxon>
        <taxon>Bacillales</taxon>
        <taxon>Paenibacillaceae</taxon>
        <taxon>Aneurinibacillus group</taxon>
        <taxon>Aneurinibacillus</taxon>
    </lineage>
</organism>
<dbReference type="EMBL" id="FNED01000050">
    <property type="protein sequence ID" value="SDK35573.1"/>
    <property type="molecule type" value="Genomic_DNA"/>
</dbReference>